<dbReference type="InterPro" id="IPR038705">
    <property type="entry name" value="YabP_sf"/>
</dbReference>
<name>A0A329TRX3_9FIRM</name>
<evidence type="ECO:0000313" key="2">
    <source>
        <dbReference type="Proteomes" id="UP000251634"/>
    </source>
</evidence>
<dbReference type="AlphaFoldDB" id="A0A329TRX3"/>
<protein>
    <submittedName>
        <fullName evidence="1">Sporulation protein</fullName>
    </submittedName>
</protein>
<dbReference type="EMBL" id="PRKZ01000001">
    <property type="protein sequence ID" value="RAW52282.1"/>
    <property type="molecule type" value="Genomic_DNA"/>
</dbReference>
<proteinExistence type="predicted"/>
<dbReference type="RefSeq" id="WP_112114840.1">
    <property type="nucleotide sequence ID" value="NZ_PRKZ01000001.1"/>
</dbReference>
<gene>
    <name evidence="1" type="ORF">C4N25_02430</name>
</gene>
<accession>A0A329TRX3</accession>
<dbReference type="InterPro" id="IPR022476">
    <property type="entry name" value="Spore_YabP/YqfC"/>
</dbReference>
<dbReference type="Gene3D" id="2.60.40.2000">
    <property type="match status" value="1"/>
</dbReference>
<reference evidence="1 2" key="1">
    <citation type="submission" date="2018-02" db="EMBL/GenBank/DDBJ databases">
        <title>Complete genome sequencing of Faecalibacterium prausnitzii strains isolated from the human gut.</title>
        <authorList>
            <person name="Fitzgerald B.C."/>
            <person name="Shkoporov A.N."/>
            <person name="Ross P.R."/>
            <person name="Hill C."/>
        </authorList>
    </citation>
    <scope>NUCLEOTIDE SEQUENCE [LARGE SCALE GENOMIC DNA]</scope>
    <source>
        <strain evidence="1 2">APC942/8-14-2</strain>
    </source>
</reference>
<dbReference type="Pfam" id="PF07873">
    <property type="entry name" value="YabP"/>
    <property type="match status" value="1"/>
</dbReference>
<sequence>MARKRRQHISPAGWFQRLFRQPPANFYGRTSVYLSGSILEIEHFRRIRSYDDGELCLELGKGLLTIYGSQLKIIALSTQRITLRGEILRTEFSRDATSR</sequence>
<dbReference type="Proteomes" id="UP000251634">
    <property type="component" value="Unassembled WGS sequence"/>
</dbReference>
<evidence type="ECO:0000313" key="1">
    <source>
        <dbReference type="EMBL" id="RAW52282.1"/>
    </source>
</evidence>
<comment type="caution">
    <text evidence="1">The sequence shown here is derived from an EMBL/GenBank/DDBJ whole genome shotgun (WGS) entry which is preliminary data.</text>
</comment>
<organism evidence="1 2">
    <name type="scientific">Faecalibacterium prausnitzii</name>
    <dbReference type="NCBI Taxonomy" id="853"/>
    <lineage>
        <taxon>Bacteria</taxon>
        <taxon>Bacillati</taxon>
        <taxon>Bacillota</taxon>
        <taxon>Clostridia</taxon>
        <taxon>Eubacteriales</taxon>
        <taxon>Oscillospiraceae</taxon>
        <taxon>Faecalibacterium</taxon>
    </lineage>
</organism>